<dbReference type="InterPro" id="IPR018490">
    <property type="entry name" value="cNMP-bd_dom_sf"/>
</dbReference>
<gene>
    <name evidence="2" type="ORF">OD816_000170</name>
</gene>
<comment type="caution">
    <text evidence="2">The sequence shown here is derived from an EMBL/GenBank/DDBJ whole genome shotgun (WGS) entry which is preliminary data.</text>
</comment>
<dbReference type="PANTHER" id="PTHR24567:SF74">
    <property type="entry name" value="HTH-TYPE TRANSCRIPTIONAL REGULATOR ARCR"/>
    <property type="match status" value="1"/>
</dbReference>
<sequence length="166" mass="18735">MLKFDKNQEIFREGEKALGFFLVLDGMVKNYKLSPKGKKQIIHILGPGDVFAEIVLGGAETYPVYAQTLSKVKLAFFEKQKFLNLVQRKPEIALNLLALFAGKLKTLVKQIENLTLKGAGERLLSYLWDLSREGKQSIFTLNISKSQIVLLLGITPKDTFKIYSKV</sequence>
<protein>
    <submittedName>
        <fullName evidence="2">cAMP-binding domain of CRP</fullName>
    </submittedName>
</protein>
<proteinExistence type="predicted"/>
<dbReference type="Pfam" id="PF00027">
    <property type="entry name" value="cNMP_binding"/>
    <property type="match status" value="1"/>
</dbReference>
<feature type="domain" description="Cyclic nucleotide-binding" evidence="1">
    <location>
        <begin position="1"/>
        <end position="103"/>
    </location>
</feature>
<dbReference type="InterPro" id="IPR014710">
    <property type="entry name" value="RmlC-like_jellyroll"/>
</dbReference>
<evidence type="ECO:0000259" key="1">
    <source>
        <dbReference type="PROSITE" id="PS50042"/>
    </source>
</evidence>
<dbReference type="SMART" id="SM00100">
    <property type="entry name" value="cNMP"/>
    <property type="match status" value="1"/>
</dbReference>
<accession>A0AAE3P3H3</accession>
<dbReference type="GO" id="GO:0005829">
    <property type="term" value="C:cytosol"/>
    <property type="evidence" value="ECO:0007669"/>
    <property type="project" value="TreeGrafter"/>
</dbReference>
<reference evidence="2" key="1">
    <citation type="submission" date="2022-11" db="EMBL/GenBank/DDBJ databases">
        <title>Candidatus Alkanophaga archaea from heated hydrothermal vent sediment oxidize petroleum alkanes.</title>
        <authorList>
            <person name="Zehnle H."/>
            <person name="Laso-Perez R."/>
            <person name="Lipp J."/>
            <person name="Teske A."/>
            <person name="Wegener G."/>
        </authorList>
    </citation>
    <scope>NUCLEOTIDE SEQUENCE</scope>
    <source>
        <strain evidence="2">MCA70</strain>
    </source>
</reference>
<dbReference type="PROSITE" id="PS50042">
    <property type="entry name" value="CNMP_BINDING_3"/>
    <property type="match status" value="1"/>
</dbReference>
<dbReference type="InterPro" id="IPR050397">
    <property type="entry name" value="Env_Response_Regulators"/>
</dbReference>
<dbReference type="PANTHER" id="PTHR24567">
    <property type="entry name" value="CRP FAMILY TRANSCRIPTIONAL REGULATORY PROTEIN"/>
    <property type="match status" value="1"/>
</dbReference>
<dbReference type="InterPro" id="IPR000595">
    <property type="entry name" value="cNMP-bd_dom"/>
</dbReference>
<dbReference type="SUPFAM" id="SSF51206">
    <property type="entry name" value="cAMP-binding domain-like"/>
    <property type="match status" value="1"/>
</dbReference>
<dbReference type="CDD" id="cd00038">
    <property type="entry name" value="CAP_ED"/>
    <property type="match status" value="1"/>
</dbReference>
<dbReference type="EMBL" id="JAPHEG010000001">
    <property type="protein sequence ID" value="MDF2952925.1"/>
    <property type="molecule type" value="Genomic_DNA"/>
</dbReference>
<name>A0AAE3P3H3_9BACT</name>
<dbReference type="GO" id="GO:0003700">
    <property type="term" value="F:DNA-binding transcription factor activity"/>
    <property type="evidence" value="ECO:0007669"/>
    <property type="project" value="TreeGrafter"/>
</dbReference>
<evidence type="ECO:0000313" key="2">
    <source>
        <dbReference type="EMBL" id="MDF2952925.1"/>
    </source>
</evidence>
<organism evidence="2 3">
    <name type="scientific">Candidatus Thermodesulfobacterium syntrophicum</name>
    <dbReference type="NCBI Taxonomy" id="3060442"/>
    <lineage>
        <taxon>Bacteria</taxon>
        <taxon>Pseudomonadati</taxon>
        <taxon>Thermodesulfobacteriota</taxon>
        <taxon>Thermodesulfobacteria</taxon>
        <taxon>Thermodesulfobacteriales</taxon>
        <taxon>Thermodesulfobacteriaceae</taxon>
        <taxon>Thermodesulfobacterium</taxon>
    </lineage>
</organism>
<evidence type="ECO:0000313" key="3">
    <source>
        <dbReference type="Proteomes" id="UP001144110"/>
    </source>
</evidence>
<dbReference type="Gene3D" id="2.60.120.10">
    <property type="entry name" value="Jelly Rolls"/>
    <property type="match status" value="1"/>
</dbReference>
<dbReference type="AlphaFoldDB" id="A0AAE3P3H3"/>
<dbReference type="Proteomes" id="UP001144110">
    <property type="component" value="Unassembled WGS sequence"/>
</dbReference>